<dbReference type="SUPFAM" id="SSF49899">
    <property type="entry name" value="Concanavalin A-like lectins/glucanases"/>
    <property type="match status" value="1"/>
</dbReference>
<dbReference type="FunFam" id="2.60.120.200:FF:000198">
    <property type="entry name" value="Probable L-type lectin-domain containing receptor kinase S.5"/>
    <property type="match status" value="1"/>
</dbReference>
<evidence type="ECO:0000256" key="15">
    <source>
        <dbReference type="SAM" id="Phobius"/>
    </source>
</evidence>
<dbReference type="EMBL" id="GHES01027763">
    <property type="protein sequence ID" value="MPA58322.1"/>
    <property type="molecule type" value="Transcribed_RNA"/>
</dbReference>
<dbReference type="GO" id="GO:0004674">
    <property type="term" value="F:protein serine/threonine kinase activity"/>
    <property type="evidence" value="ECO:0007669"/>
    <property type="project" value="UniProtKB-EC"/>
</dbReference>
<dbReference type="CDD" id="cd14066">
    <property type="entry name" value="STKc_IRAK"/>
    <property type="match status" value="1"/>
</dbReference>
<evidence type="ECO:0000256" key="14">
    <source>
        <dbReference type="PROSITE-ProRule" id="PRU10141"/>
    </source>
</evidence>
<evidence type="ECO:0000259" key="16">
    <source>
        <dbReference type="PROSITE" id="PS50011"/>
    </source>
</evidence>
<feature type="transmembrane region" description="Helical" evidence="15">
    <location>
        <begin position="283"/>
        <end position="306"/>
    </location>
</feature>
<dbReference type="GO" id="GO:0016020">
    <property type="term" value="C:membrane"/>
    <property type="evidence" value="ECO:0007669"/>
    <property type="project" value="UniProtKB-SubCell"/>
</dbReference>
<evidence type="ECO:0000256" key="2">
    <source>
        <dbReference type="ARBA" id="ARBA00008536"/>
    </source>
</evidence>
<dbReference type="GO" id="GO:0030246">
    <property type="term" value="F:carbohydrate binding"/>
    <property type="evidence" value="ECO:0007669"/>
    <property type="project" value="UniProtKB-KW"/>
</dbReference>
<dbReference type="InterPro" id="IPR050528">
    <property type="entry name" value="L-type_Lectin-RKs"/>
</dbReference>
<dbReference type="FunFam" id="1.10.510.10:FF:000626">
    <property type="entry name" value="probable L-type lectin-domain containing receptor kinase S.5"/>
    <property type="match status" value="1"/>
</dbReference>
<keyword evidence="7 17" id="KW-0430">Lectin</keyword>
<dbReference type="InterPro" id="IPR001220">
    <property type="entry name" value="Legume_lectin_dom"/>
</dbReference>
<dbReference type="CDD" id="cd06899">
    <property type="entry name" value="lectin_legume_LecRK_Arcelin_ConA"/>
    <property type="match status" value="1"/>
</dbReference>
<keyword evidence="10 14" id="KW-0067">ATP-binding</keyword>
<keyword evidence="11 15" id="KW-1133">Transmembrane helix</keyword>
<evidence type="ECO:0000256" key="11">
    <source>
        <dbReference type="ARBA" id="ARBA00022989"/>
    </source>
</evidence>
<evidence type="ECO:0000256" key="1">
    <source>
        <dbReference type="ARBA" id="ARBA00004479"/>
    </source>
</evidence>
<dbReference type="FunFam" id="3.30.200.20:FF:000476">
    <property type="entry name" value="Probable L-type lectin-domain containing receptor kinase S.5"/>
    <property type="match status" value="1"/>
</dbReference>
<keyword evidence="12 15" id="KW-0472">Membrane</keyword>
<dbReference type="SMART" id="SM00220">
    <property type="entry name" value="S_TKc"/>
    <property type="match status" value="1"/>
</dbReference>
<keyword evidence="13 17" id="KW-0675">Receptor</keyword>
<evidence type="ECO:0000256" key="8">
    <source>
        <dbReference type="ARBA" id="ARBA00022741"/>
    </source>
</evidence>
<evidence type="ECO:0000256" key="12">
    <source>
        <dbReference type="ARBA" id="ARBA00023136"/>
    </source>
</evidence>
<feature type="domain" description="Protein kinase" evidence="16">
    <location>
        <begin position="348"/>
        <end position="639"/>
    </location>
</feature>
<dbReference type="Gene3D" id="3.30.200.20">
    <property type="entry name" value="Phosphorylase Kinase, domain 1"/>
    <property type="match status" value="1"/>
</dbReference>
<dbReference type="AlphaFoldDB" id="A0A5B7ANF9"/>
<evidence type="ECO:0000256" key="7">
    <source>
        <dbReference type="ARBA" id="ARBA00022734"/>
    </source>
</evidence>
<comment type="similarity">
    <text evidence="3">In the C-terminal section; belongs to the protein kinase superfamily. Ser/Thr protein kinase family.</text>
</comment>
<keyword evidence="5 15" id="KW-0812">Transmembrane</keyword>
<accession>A0A5B7ANF9</accession>
<proteinExistence type="inferred from homology"/>
<dbReference type="InterPro" id="IPR013320">
    <property type="entry name" value="ConA-like_dom_sf"/>
</dbReference>
<evidence type="ECO:0000256" key="10">
    <source>
        <dbReference type="ARBA" id="ARBA00022840"/>
    </source>
</evidence>
<organism evidence="17">
    <name type="scientific">Davidia involucrata</name>
    <name type="common">Dove tree</name>
    <dbReference type="NCBI Taxonomy" id="16924"/>
    <lineage>
        <taxon>Eukaryota</taxon>
        <taxon>Viridiplantae</taxon>
        <taxon>Streptophyta</taxon>
        <taxon>Embryophyta</taxon>
        <taxon>Tracheophyta</taxon>
        <taxon>Spermatophyta</taxon>
        <taxon>Magnoliopsida</taxon>
        <taxon>eudicotyledons</taxon>
        <taxon>Gunneridae</taxon>
        <taxon>Pentapetalae</taxon>
        <taxon>asterids</taxon>
        <taxon>Cornales</taxon>
        <taxon>Nyssaceae</taxon>
        <taxon>Davidia</taxon>
    </lineage>
</organism>
<dbReference type="PANTHER" id="PTHR27007">
    <property type="match status" value="1"/>
</dbReference>
<evidence type="ECO:0000256" key="13">
    <source>
        <dbReference type="ARBA" id="ARBA00023170"/>
    </source>
</evidence>
<sequence length="670" mass="74869">MYCVASSLCYSQVVIIATTVLLGSSVIQVECLNFSYPIFPEKYKGNFSTTENSAIASDAIHVTREHYGAAPKNLSGRVWHKKPFKLHSRSKNITASFNSTFVLNIKKGLEPWGEGLAFILTTKKGYIPENSEGQWLGIVNNSTNGSDDASNIVAIEFDTKKSYLEDIDDNHVGVDVNSVYSTEQVSLNGHGVNISSGEDVTASVQYDGESKNLTVSVFMTANETRDSMKEPIISLILDLSTLLPEDVYVGFSASTGGGTQNNCIRLWNFTSTYIDDDDADNLFWVWISVSVVPVVLLTGFFLYLYLKRKSKEKQLQDEDSKVDQQIQSSANAPQKFRLKELKQATGYFNSKNQLGKGGFGTVYKGLLDSKEVAVKRFSNDSREGKQDFIAEVTIIGNLHHKNLVKLVGWCYERNELLLVYEFMPNGSLDRLIFCKKNQDMASTLSWERRHGIICGVARALDYLHNGCEKRVLHRDIKASNIMLDSEFNARLGDFGLARTIQLSDKTHHSTKEIAGTPGYMAPESFFIGRATVETDVYAFGVLLLEVVCGRKPENQNDQNDYNNSIVDWVWELYRMEMIIDVVDVRLNGEFEEDQAKCVLELGLACCHPNPYQRPSMRTALQVLTGEAAPPSIPSEKPIFMWPVVTPSFKESLDCSVSEDQLSQITVLSGR</sequence>
<evidence type="ECO:0000313" key="17">
    <source>
        <dbReference type="EMBL" id="MPA58322.1"/>
    </source>
</evidence>
<comment type="similarity">
    <text evidence="2">In the N-terminal section; belongs to the leguminous lectin family.</text>
</comment>
<reference evidence="17" key="1">
    <citation type="submission" date="2019-08" db="EMBL/GenBank/DDBJ databases">
        <title>Reference gene set and small RNA set construction with multiple tissues from Davidia involucrata Baill.</title>
        <authorList>
            <person name="Yang H."/>
            <person name="Zhou C."/>
            <person name="Li G."/>
            <person name="Wang J."/>
            <person name="Gao P."/>
            <person name="Wang M."/>
            <person name="Wang R."/>
            <person name="Zhao Y."/>
        </authorList>
    </citation>
    <scope>NUCLEOTIDE SEQUENCE</scope>
    <source>
        <tissue evidence="17">Mixed with DoveR01_LX</tissue>
    </source>
</reference>
<evidence type="ECO:0000256" key="9">
    <source>
        <dbReference type="ARBA" id="ARBA00022777"/>
    </source>
</evidence>
<dbReference type="PROSITE" id="PS00108">
    <property type="entry name" value="PROTEIN_KINASE_ST"/>
    <property type="match status" value="1"/>
</dbReference>
<dbReference type="Pfam" id="PF00139">
    <property type="entry name" value="Lectin_legB"/>
    <property type="match status" value="1"/>
</dbReference>
<evidence type="ECO:0000256" key="6">
    <source>
        <dbReference type="ARBA" id="ARBA00022729"/>
    </source>
</evidence>
<dbReference type="GO" id="GO:0005524">
    <property type="term" value="F:ATP binding"/>
    <property type="evidence" value="ECO:0007669"/>
    <property type="project" value="UniProtKB-UniRule"/>
</dbReference>
<keyword evidence="6" id="KW-0732">Signal</keyword>
<dbReference type="InterPro" id="IPR011009">
    <property type="entry name" value="Kinase-like_dom_sf"/>
</dbReference>
<dbReference type="Gene3D" id="2.60.120.200">
    <property type="match status" value="1"/>
</dbReference>
<evidence type="ECO:0000256" key="4">
    <source>
        <dbReference type="ARBA" id="ARBA00022679"/>
    </source>
</evidence>
<dbReference type="Pfam" id="PF00069">
    <property type="entry name" value="Pkinase"/>
    <property type="match status" value="1"/>
</dbReference>
<comment type="subcellular location">
    <subcellularLocation>
        <location evidence="1">Membrane</location>
        <topology evidence="1">Single-pass type I membrane protein</topology>
    </subcellularLocation>
</comment>
<dbReference type="InterPro" id="IPR017441">
    <property type="entry name" value="Protein_kinase_ATP_BS"/>
</dbReference>
<dbReference type="EC" id="2.7.11.1" evidence="17"/>
<evidence type="ECO:0000256" key="3">
    <source>
        <dbReference type="ARBA" id="ARBA00010217"/>
    </source>
</evidence>
<dbReference type="PROSITE" id="PS00107">
    <property type="entry name" value="PROTEIN_KINASE_ATP"/>
    <property type="match status" value="1"/>
</dbReference>
<dbReference type="Gene3D" id="1.10.510.10">
    <property type="entry name" value="Transferase(Phosphotransferase) domain 1"/>
    <property type="match status" value="1"/>
</dbReference>
<feature type="binding site" evidence="14">
    <location>
        <position position="375"/>
    </location>
    <ligand>
        <name>ATP</name>
        <dbReference type="ChEBI" id="CHEBI:30616"/>
    </ligand>
</feature>
<keyword evidence="4 17" id="KW-0808">Transferase</keyword>
<name>A0A5B7ANF9_DAVIN</name>
<dbReference type="InterPro" id="IPR000719">
    <property type="entry name" value="Prot_kinase_dom"/>
</dbReference>
<dbReference type="SUPFAM" id="SSF56112">
    <property type="entry name" value="Protein kinase-like (PK-like)"/>
    <property type="match status" value="1"/>
</dbReference>
<dbReference type="InterPro" id="IPR008271">
    <property type="entry name" value="Ser/Thr_kinase_AS"/>
</dbReference>
<keyword evidence="9 17" id="KW-0418">Kinase</keyword>
<protein>
    <submittedName>
        <fullName evidence="17">Putative L-type lectin-domain containing receptor kinase S.5 isoform X1</fullName>
        <ecNumber evidence="17">2.7.11.1</ecNumber>
    </submittedName>
</protein>
<evidence type="ECO:0000256" key="5">
    <source>
        <dbReference type="ARBA" id="ARBA00022692"/>
    </source>
</evidence>
<keyword evidence="8 14" id="KW-0547">Nucleotide-binding</keyword>
<dbReference type="PROSITE" id="PS50011">
    <property type="entry name" value="PROTEIN_KINASE_DOM"/>
    <property type="match status" value="1"/>
</dbReference>
<gene>
    <name evidence="17" type="ORF">Din_027763</name>
</gene>